<evidence type="ECO:0000259" key="7">
    <source>
        <dbReference type="PROSITE" id="PS50151"/>
    </source>
</evidence>
<dbReference type="SMART" id="SM00465">
    <property type="entry name" value="GIYc"/>
    <property type="match status" value="1"/>
</dbReference>
<feature type="domain" description="UVR" evidence="7">
    <location>
        <begin position="218"/>
        <end position="253"/>
    </location>
</feature>
<comment type="subcellular location">
    <subcellularLocation>
        <location evidence="6">Cytoplasm</location>
    </subcellularLocation>
</comment>
<dbReference type="RefSeq" id="WP_193944121.1">
    <property type="nucleotide sequence ID" value="NZ_JADEWB010000208.1"/>
</dbReference>
<evidence type="ECO:0000256" key="6">
    <source>
        <dbReference type="HAMAP-Rule" id="MF_00203"/>
    </source>
</evidence>
<dbReference type="Pfam" id="PF22920">
    <property type="entry name" value="UvrC_RNaseH"/>
    <property type="match status" value="1"/>
</dbReference>
<reference evidence="10 11" key="1">
    <citation type="submission" date="2020-10" db="EMBL/GenBank/DDBJ databases">
        <authorList>
            <person name="Castelo-Branco R."/>
            <person name="Eusebio N."/>
            <person name="Adriana R."/>
            <person name="Vieira A."/>
            <person name="Brugerolle De Fraissinette N."/>
            <person name="Rezende De Castro R."/>
            <person name="Schneider M.P."/>
            <person name="Vasconcelos V."/>
            <person name="Leao P.N."/>
        </authorList>
    </citation>
    <scope>NUCLEOTIDE SEQUENCE [LARGE SCALE GENOMIC DNA]</scope>
    <source>
        <strain evidence="10 11">LEGE 00250</strain>
    </source>
</reference>
<dbReference type="NCBIfam" id="TIGR00194">
    <property type="entry name" value="uvrC"/>
    <property type="match status" value="1"/>
</dbReference>
<dbReference type="Gene3D" id="1.10.150.20">
    <property type="entry name" value="5' to 3' exonuclease, C-terminal subdomain"/>
    <property type="match status" value="1"/>
</dbReference>
<dbReference type="InterPro" id="IPR001162">
    <property type="entry name" value="UvrC_RNase_H_dom"/>
</dbReference>
<dbReference type="InterPro" id="IPR047296">
    <property type="entry name" value="GIY-YIG_UvrC_Cho"/>
</dbReference>
<dbReference type="Pfam" id="PF08459">
    <property type="entry name" value="UvrC_RNaseH_dom"/>
    <property type="match status" value="1"/>
</dbReference>
<dbReference type="InterPro" id="IPR001943">
    <property type="entry name" value="UVR_dom"/>
</dbReference>
<comment type="similarity">
    <text evidence="6">Belongs to the UvrC family.</text>
</comment>
<keyword evidence="3 6" id="KW-0228">DNA excision</keyword>
<keyword evidence="2 6" id="KW-0227">DNA damage</keyword>
<protein>
    <recommendedName>
        <fullName evidence="6">UvrABC system protein C</fullName>
        <shortName evidence="6">Protein UvrC</shortName>
    </recommendedName>
    <alternativeName>
        <fullName evidence="6">Excinuclease ABC subunit C</fullName>
    </alternativeName>
</protein>
<evidence type="ECO:0000256" key="5">
    <source>
        <dbReference type="ARBA" id="ARBA00023204"/>
    </source>
</evidence>
<dbReference type="InterPro" id="IPR000305">
    <property type="entry name" value="GIY-YIG_endonuc"/>
</dbReference>
<dbReference type="InterPro" id="IPR004791">
    <property type="entry name" value="UvrC"/>
</dbReference>
<evidence type="ECO:0000256" key="3">
    <source>
        <dbReference type="ARBA" id="ARBA00022769"/>
    </source>
</evidence>
<dbReference type="InterPro" id="IPR010994">
    <property type="entry name" value="RuvA_2-like"/>
</dbReference>
<name>A0ABR9VJT7_9CYAN</name>
<dbReference type="Gene3D" id="3.30.420.340">
    <property type="entry name" value="UvrC, RNAse H endonuclease domain"/>
    <property type="match status" value="1"/>
</dbReference>
<dbReference type="Pfam" id="PF02151">
    <property type="entry name" value="UVR"/>
    <property type="match status" value="1"/>
</dbReference>
<accession>A0ABR9VJT7</accession>
<dbReference type="EMBL" id="JADEWB010000208">
    <property type="protein sequence ID" value="MBE9238763.1"/>
    <property type="molecule type" value="Genomic_DNA"/>
</dbReference>
<dbReference type="InterPro" id="IPR035901">
    <property type="entry name" value="GIY-YIG_endonuc_sf"/>
</dbReference>
<dbReference type="PANTHER" id="PTHR30562:SF1">
    <property type="entry name" value="UVRABC SYSTEM PROTEIN C"/>
    <property type="match status" value="1"/>
</dbReference>
<dbReference type="SUPFAM" id="SSF46600">
    <property type="entry name" value="C-terminal UvrC-binding domain of UvrB"/>
    <property type="match status" value="1"/>
</dbReference>
<keyword evidence="1 6" id="KW-0963">Cytoplasm</keyword>
<keyword evidence="11" id="KW-1185">Reference proteome</keyword>
<dbReference type="Pfam" id="PF12826">
    <property type="entry name" value="HHH_2"/>
    <property type="match status" value="1"/>
</dbReference>
<comment type="caution">
    <text evidence="10">The sequence shown here is derived from an EMBL/GenBank/DDBJ whole genome shotgun (WGS) entry which is preliminary data.</text>
</comment>
<dbReference type="HAMAP" id="MF_00203">
    <property type="entry name" value="UvrC"/>
    <property type="match status" value="1"/>
</dbReference>
<evidence type="ECO:0000256" key="4">
    <source>
        <dbReference type="ARBA" id="ARBA00022881"/>
    </source>
</evidence>
<keyword evidence="6" id="KW-0742">SOS response</keyword>
<keyword evidence="5 6" id="KW-0234">DNA repair</keyword>
<sequence>MTVSSQTLPLVKNPEKLETRLAEIPPAPGVYLMRDESDRIIYIGKSRKLRSRVRSYFRDYTNKTQRINMMVKLVTEIEFIVTDTEAEALALEANLIKQHQPYFNVLLKDDKKYPYLCITWSEEYPRIFITRKRQLGKPKDKKDKYYGPYTDSGLLREILHLCKRIFPQKQRPQPLFKDRPCLNYDIGRCPGVCQQLISPEEYRTIIQKIAMVFQGRTQELIDILTTQMEAAAEELNFETAAKIRDQIIGLKSLTAQQKVSLPDDTVSRDAIALAADNQHAYIQLFQIRAGQLVGRLAFIANSQAEPGAILQRVLEEHYQTADSVEIPSEILVQHELPDGEILAEILTQRKGRKVNIIAPLRQTKAELIEMVEKNAQFELQRMQKLGDSNQKSLEDLAAILDLPDLPHRIEGYDISHIQGSNAVASQVVFIDGLPAKQYYRHYKIKNPNVSIGHSDDFASLAEVIHRRFRKYIEDPKLPRLGNSDWPDLIMIDGGKGQLSAVVSILEEMNLLADLRVVSLAKKREEIFLPGESLPLETDAEQPGVQLLRRLRDEAHRFAVSFHRQQRSDKLKRSRLDEIPGLGHHRQKLLLAHFRSVDYIRQATPQQLTEVPGIGSRLAQEIYTYFHPN</sequence>
<evidence type="ECO:0000256" key="1">
    <source>
        <dbReference type="ARBA" id="ARBA00022490"/>
    </source>
</evidence>
<feature type="domain" description="UvrC family homology region profile" evidence="9">
    <location>
        <begin position="271"/>
        <end position="505"/>
    </location>
</feature>
<dbReference type="PROSITE" id="PS50164">
    <property type="entry name" value="GIY_YIG"/>
    <property type="match status" value="1"/>
</dbReference>
<dbReference type="CDD" id="cd10434">
    <property type="entry name" value="GIY-YIG_UvrC_Cho"/>
    <property type="match status" value="1"/>
</dbReference>
<dbReference type="PANTHER" id="PTHR30562">
    <property type="entry name" value="UVRC/OXIDOREDUCTASE"/>
    <property type="match status" value="1"/>
</dbReference>
<evidence type="ECO:0000313" key="11">
    <source>
        <dbReference type="Proteomes" id="UP000606776"/>
    </source>
</evidence>
<dbReference type="InterPro" id="IPR036876">
    <property type="entry name" value="UVR_dom_sf"/>
</dbReference>
<dbReference type="SUPFAM" id="SSF47781">
    <property type="entry name" value="RuvA domain 2-like"/>
    <property type="match status" value="1"/>
</dbReference>
<dbReference type="Proteomes" id="UP000606776">
    <property type="component" value="Unassembled WGS sequence"/>
</dbReference>
<feature type="domain" description="GIY-YIG" evidence="8">
    <location>
        <begin position="26"/>
        <end position="105"/>
    </location>
</feature>
<evidence type="ECO:0000313" key="10">
    <source>
        <dbReference type="EMBL" id="MBE9238763.1"/>
    </source>
</evidence>
<dbReference type="InterPro" id="IPR038476">
    <property type="entry name" value="UvrC_RNase_H_dom_sf"/>
</dbReference>
<dbReference type="PROSITE" id="PS50151">
    <property type="entry name" value="UVR"/>
    <property type="match status" value="1"/>
</dbReference>
<comment type="function">
    <text evidence="6">The UvrABC repair system catalyzes the recognition and processing of DNA lesions. UvrC both incises the 5' and 3' sides of the lesion. The N-terminal half is responsible for the 3' incision and the C-terminal half is responsible for the 5' incision.</text>
</comment>
<dbReference type="Gene3D" id="4.10.860.10">
    <property type="entry name" value="UVR domain"/>
    <property type="match status" value="1"/>
</dbReference>
<dbReference type="SUPFAM" id="SSF82771">
    <property type="entry name" value="GIY-YIG endonuclease"/>
    <property type="match status" value="1"/>
</dbReference>
<evidence type="ECO:0000259" key="8">
    <source>
        <dbReference type="PROSITE" id="PS50164"/>
    </source>
</evidence>
<dbReference type="PROSITE" id="PS50165">
    <property type="entry name" value="UVRC"/>
    <property type="match status" value="1"/>
</dbReference>
<organism evidence="10 11">
    <name type="scientific">Sphaerospermopsis aphanizomenoides LEGE 00250</name>
    <dbReference type="NCBI Taxonomy" id="2777972"/>
    <lineage>
        <taxon>Bacteria</taxon>
        <taxon>Bacillati</taxon>
        <taxon>Cyanobacteriota</taxon>
        <taxon>Cyanophyceae</taxon>
        <taxon>Nostocales</taxon>
        <taxon>Aphanizomenonaceae</taxon>
        <taxon>Sphaerospermopsis</taxon>
        <taxon>Sphaerospermopsis aphanizomenoides</taxon>
    </lineage>
</organism>
<dbReference type="NCBIfam" id="NF001824">
    <property type="entry name" value="PRK00558.1-5"/>
    <property type="match status" value="1"/>
</dbReference>
<dbReference type="InterPro" id="IPR050066">
    <property type="entry name" value="UvrABC_protein_C"/>
</dbReference>
<evidence type="ECO:0000259" key="9">
    <source>
        <dbReference type="PROSITE" id="PS50165"/>
    </source>
</evidence>
<evidence type="ECO:0000256" key="2">
    <source>
        <dbReference type="ARBA" id="ARBA00022763"/>
    </source>
</evidence>
<dbReference type="Pfam" id="PF01541">
    <property type="entry name" value="GIY-YIG"/>
    <property type="match status" value="1"/>
</dbReference>
<proteinExistence type="inferred from homology"/>
<comment type="subunit">
    <text evidence="6">Interacts with UvrB in an incision complex.</text>
</comment>
<dbReference type="InterPro" id="IPR041663">
    <property type="entry name" value="DisA/LigA_HHH"/>
</dbReference>
<dbReference type="Gene3D" id="3.40.1440.10">
    <property type="entry name" value="GIY-YIG endonuclease"/>
    <property type="match status" value="1"/>
</dbReference>
<gene>
    <name evidence="6 10" type="primary">uvrC</name>
    <name evidence="10" type="ORF">IQ227_22775</name>
</gene>
<keyword evidence="4 6" id="KW-0267">Excision nuclease</keyword>